<gene>
    <name evidence="1" type="ORF">F383_22627</name>
</gene>
<reference evidence="2" key="1">
    <citation type="submission" date="2014-09" db="EMBL/GenBank/DDBJ databases">
        <authorList>
            <person name="Mudge J."/>
            <person name="Ramaraj T."/>
            <person name="Lindquist I.E."/>
            <person name="Bharti A.K."/>
            <person name="Sundararajan A."/>
            <person name="Cameron C.T."/>
            <person name="Woodward J.E."/>
            <person name="May G.D."/>
            <person name="Brubaker C."/>
            <person name="Broadhvest J."/>
            <person name="Wilkins T.A."/>
        </authorList>
    </citation>
    <scope>NUCLEOTIDE SEQUENCE</scope>
    <source>
        <strain evidence="2">cv. AKA8401</strain>
    </source>
</reference>
<dbReference type="AlphaFoldDB" id="A0A0B0NSF2"/>
<keyword evidence="2" id="KW-1185">Reference proteome</keyword>
<dbReference type="EMBL" id="KN408296">
    <property type="protein sequence ID" value="KHG17453.1"/>
    <property type="molecule type" value="Genomic_DNA"/>
</dbReference>
<proteinExistence type="predicted"/>
<accession>A0A0B0NSF2</accession>
<evidence type="ECO:0000313" key="2">
    <source>
        <dbReference type="Proteomes" id="UP000032142"/>
    </source>
</evidence>
<organism evidence="1 2">
    <name type="scientific">Gossypium arboreum</name>
    <name type="common">Tree cotton</name>
    <name type="synonym">Gossypium nanking</name>
    <dbReference type="NCBI Taxonomy" id="29729"/>
    <lineage>
        <taxon>Eukaryota</taxon>
        <taxon>Viridiplantae</taxon>
        <taxon>Streptophyta</taxon>
        <taxon>Embryophyta</taxon>
        <taxon>Tracheophyta</taxon>
        <taxon>Spermatophyta</taxon>
        <taxon>Magnoliopsida</taxon>
        <taxon>eudicotyledons</taxon>
        <taxon>Gunneridae</taxon>
        <taxon>Pentapetalae</taxon>
        <taxon>rosids</taxon>
        <taxon>malvids</taxon>
        <taxon>Malvales</taxon>
        <taxon>Malvaceae</taxon>
        <taxon>Malvoideae</taxon>
        <taxon>Gossypium</taxon>
    </lineage>
</organism>
<name>A0A0B0NSF2_GOSAR</name>
<protein>
    <submittedName>
        <fullName evidence="1">Uncharacterized protein</fullName>
    </submittedName>
</protein>
<sequence length="58" mass="6522">MPLSQTGSYSHTYIGVTYRCHSLTRTSHIRILCHDICILAIPKVHTGLSNIITRSKLI</sequence>
<evidence type="ECO:0000313" key="1">
    <source>
        <dbReference type="EMBL" id="KHG17453.1"/>
    </source>
</evidence>
<dbReference type="Proteomes" id="UP000032142">
    <property type="component" value="Unassembled WGS sequence"/>
</dbReference>